<keyword evidence="1 5" id="KW-0479">Metal-binding</keyword>
<dbReference type="InterPro" id="IPR002073">
    <property type="entry name" value="PDEase_catalytic_dom"/>
</dbReference>
<evidence type="ECO:0000256" key="1">
    <source>
        <dbReference type="ARBA" id="ARBA00022723"/>
    </source>
</evidence>
<sequence>MGYNSCLYHNKTHAADVLHATHCFLIENDLYKKMPWEDVLALLLGSALHDIGHPGVGNHFLVTIDHPATKRYGRSSILEQYHIEYALRLLEAPGCEILKHMETAKSERVKTLIRLLIMDTDMAVHSKLEQAIKAVAHCHHTTPPLPAQQQDSKEDAVVAPLDPNCQESTILLRAILHAADLSSLCKVWEIHIQWSHAVIAEFCSQGDLESEMGLPVSSHCVRDLSQGRTSQKNFIVNFVIPLYEHCRNAFPSLANLCERSIKQMKSNVSKWEGLGY</sequence>
<dbReference type="PROSITE" id="PS51845">
    <property type="entry name" value="PDEASE_I_2"/>
    <property type="match status" value="1"/>
</dbReference>
<organism evidence="7">
    <name type="scientific">Guillardia theta</name>
    <name type="common">Cryptophyte</name>
    <name type="synonym">Cryptomonas phi</name>
    <dbReference type="NCBI Taxonomy" id="55529"/>
    <lineage>
        <taxon>Eukaryota</taxon>
        <taxon>Cryptophyceae</taxon>
        <taxon>Pyrenomonadales</taxon>
        <taxon>Geminigeraceae</taxon>
        <taxon>Guillardia</taxon>
    </lineage>
</organism>
<dbReference type="Pfam" id="PF00233">
    <property type="entry name" value="PDEase_I"/>
    <property type="match status" value="1"/>
</dbReference>
<proteinExistence type="predicted"/>
<evidence type="ECO:0000313" key="7">
    <source>
        <dbReference type="EMBL" id="CAE2308120.1"/>
    </source>
</evidence>
<dbReference type="GO" id="GO:0007165">
    <property type="term" value="P:signal transduction"/>
    <property type="evidence" value="ECO:0007669"/>
    <property type="project" value="InterPro"/>
</dbReference>
<dbReference type="EMBL" id="HBKN01025395">
    <property type="protein sequence ID" value="CAE2308120.1"/>
    <property type="molecule type" value="Transcribed_RNA"/>
</dbReference>
<evidence type="ECO:0000256" key="3">
    <source>
        <dbReference type="PIRSR" id="PIRSR623088-1"/>
    </source>
</evidence>
<feature type="binding site" evidence="4">
    <location>
        <position position="50"/>
    </location>
    <ligand>
        <name>AMP</name>
        <dbReference type="ChEBI" id="CHEBI:456215"/>
    </ligand>
</feature>
<dbReference type="Gene3D" id="1.10.1300.10">
    <property type="entry name" value="3'5'-cyclic nucleotide phosphodiesterase, catalytic domain"/>
    <property type="match status" value="1"/>
</dbReference>
<dbReference type="InterPro" id="IPR036971">
    <property type="entry name" value="PDEase_catalytic_dom_sf"/>
</dbReference>
<evidence type="ECO:0000256" key="4">
    <source>
        <dbReference type="PIRSR" id="PIRSR623088-2"/>
    </source>
</evidence>
<feature type="binding site" evidence="4">
    <location>
        <begin position="9"/>
        <end position="13"/>
    </location>
    <ligand>
        <name>AMP</name>
        <dbReference type="ChEBI" id="CHEBI:456215"/>
    </ligand>
</feature>
<protein>
    <recommendedName>
        <fullName evidence="6">PDEase domain-containing protein</fullName>
    </recommendedName>
</protein>
<feature type="domain" description="PDEase" evidence="6">
    <location>
        <begin position="1"/>
        <end position="276"/>
    </location>
</feature>
<dbReference type="InterPro" id="IPR023174">
    <property type="entry name" value="PDEase_CS"/>
</dbReference>
<dbReference type="SMART" id="SM00471">
    <property type="entry name" value="HDc"/>
    <property type="match status" value="1"/>
</dbReference>
<dbReference type="PANTHER" id="PTHR11347">
    <property type="entry name" value="CYCLIC NUCLEOTIDE PHOSPHODIESTERASE"/>
    <property type="match status" value="1"/>
</dbReference>
<feature type="binding site" evidence="5">
    <location>
        <position position="49"/>
    </location>
    <ligand>
        <name>Zn(2+)</name>
        <dbReference type="ChEBI" id="CHEBI:29105"/>
        <label>1</label>
    </ligand>
</feature>
<feature type="binding site" evidence="4">
    <location>
        <position position="180"/>
    </location>
    <ligand>
        <name>AMP</name>
        <dbReference type="ChEBI" id="CHEBI:456215"/>
    </ligand>
</feature>
<evidence type="ECO:0000259" key="6">
    <source>
        <dbReference type="PROSITE" id="PS51845"/>
    </source>
</evidence>
<feature type="active site" description="Proton donor" evidence="3">
    <location>
        <position position="9"/>
    </location>
</feature>
<feature type="binding site" evidence="4">
    <location>
        <position position="231"/>
    </location>
    <ligand>
        <name>AMP</name>
        <dbReference type="ChEBI" id="CHEBI:456215"/>
    </ligand>
</feature>
<dbReference type="GO" id="GO:0046872">
    <property type="term" value="F:metal ion binding"/>
    <property type="evidence" value="ECO:0007669"/>
    <property type="project" value="UniProtKB-KW"/>
</dbReference>
<keyword evidence="2" id="KW-0378">Hydrolase</keyword>
<evidence type="ECO:0000256" key="2">
    <source>
        <dbReference type="ARBA" id="ARBA00022801"/>
    </source>
</evidence>
<dbReference type="PRINTS" id="PR00387">
    <property type="entry name" value="PDIESTERASE1"/>
</dbReference>
<dbReference type="GO" id="GO:0004114">
    <property type="term" value="F:3',5'-cyclic-nucleotide phosphodiesterase activity"/>
    <property type="evidence" value="ECO:0007669"/>
    <property type="project" value="InterPro"/>
</dbReference>
<dbReference type="InterPro" id="IPR003607">
    <property type="entry name" value="HD/PDEase_dom"/>
</dbReference>
<evidence type="ECO:0000256" key="5">
    <source>
        <dbReference type="PIRSR" id="PIRSR623088-3"/>
    </source>
</evidence>
<dbReference type="AlphaFoldDB" id="A0A7S4KX26"/>
<feature type="binding site" evidence="5">
    <location>
        <position position="13"/>
    </location>
    <ligand>
        <name>Zn(2+)</name>
        <dbReference type="ChEBI" id="CHEBI:29105"/>
        <label>1</label>
    </ligand>
</feature>
<dbReference type="InterPro" id="IPR023088">
    <property type="entry name" value="PDEase"/>
</dbReference>
<feature type="binding site" evidence="5">
    <location>
        <position position="50"/>
    </location>
    <ligand>
        <name>Zn(2+)</name>
        <dbReference type="ChEBI" id="CHEBI:29105"/>
        <label>1</label>
    </ligand>
</feature>
<dbReference type="CDD" id="cd00077">
    <property type="entry name" value="HDc"/>
    <property type="match status" value="1"/>
</dbReference>
<dbReference type="SUPFAM" id="SSF109604">
    <property type="entry name" value="HD-domain/PDEase-like"/>
    <property type="match status" value="1"/>
</dbReference>
<name>A0A7S4KX26_GUITH</name>
<feature type="binding site" evidence="5">
    <location>
        <position position="50"/>
    </location>
    <ligand>
        <name>Zn(2+)</name>
        <dbReference type="ChEBI" id="CHEBI:29105"/>
        <label>2</label>
    </ligand>
</feature>
<accession>A0A7S4KX26</accession>
<reference evidence="7" key="1">
    <citation type="submission" date="2021-01" db="EMBL/GenBank/DDBJ databases">
        <authorList>
            <person name="Corre E."/>
            <person name="Pelletier E."/>
            <person name="Niang G."/>
            <person name="Scheremetjew M."/>
            <person name="Finn R."/>
            <person name="Kale V."/>
            <person name="Holt S."/>
            <person name="Cochrane G."/>
            <person name="Meng A."/>
            <person name="Brown T."/>
            <person name="Cohen L."/>
        </authorList>
    </citation>
    <scope>NUCLEOTIDE SEQUENCE</scope>
    <source>
        <strain evidence="7">CCMP 2712</strain>
    </source>
</reference>
<gene>
    <name evidence="7" type="ORF">GTHE00462_LOCUS19754</name>
</gene>
<feature type="binding site" evidence="5">
    <location>
        <position position="180"/>
    </location>
    <ligand>
        <name>Zn(2+)</name>
        <dbReference type="ChEBI" id="CHEBI:29105"/>
        <label>1</label>
    </ligand>
</feature>
<dbReference type="PROSITE" id="PS00126">
    <property type="entry name" value="PDEASE_I_1"/>
    <property type="match status" value="1"/>
</dbReference>